<feature type="non-terminal residue" evidence="3">
    <location>
        <position position="1"/>
    </location>
</feature>
<evidence type="ECO:0000313" key="3">
    <source>
        <dbReference type="EMBL" id="KAJ7220509.1"/>
    </source>
</evidence>
<dbReference type="AlphaFoldDB" id="A0AAD6VUG1"/>
<feature type="region of interest" description="Disordered" evidence="1">
    <location>
        <begin position="320"/>
        <end position="374"/>
    </location>
</feature>
<dbReference type="EMBL" id="JARJCW010000009">
    <property type="protein sequence ID" value="KAJ7220509.1"/>
    <property type="molecule type" value="Genomic_DNA"/>
</dbReference>
<feature type="compositionally biased region" description="Low complexity" evidence="1">
    <location>
        <begin position="337"/>
        <end position="370"/>
    </location>
</feature>
<evidence type="ECO:0000256" key="1">
    <source>
        <dbReference type="SAM" id="MobiDB-lite"/>
    </source>
</evidence>
<keyword evidence="4" id="KW-1185">Reference proteome</keyword>
<feature type="non-terminal residue" evidence="3">
    <location>
        <position position="393"/>
    </location>
</feature>
<comment type="caution">
    <text evidence="3">The sequence shown here is derived from an EMBL/GenBank/DDBJ whole genome shotgun (WGS) entry which is preliminary data.</text>
</comment>
<evidence type="ECO:0000256" key="2">
    <source>
        <dbReference type="SAM" id="SignalP"/>
    </source>
</evidence>
<gene>
    <name evidence="3" type="ORF">GGX14DRAFT_674937</name>
</gene>
<reference evidence="3" key="1">
    <citation type="submission" date="2023-03" db="EMBL/GenBank/DDBJ databases">
        <title>Massive genome expansion in bonnet fungi (Mycena s.s.) driven by repeated elements and novel gene families across ecological guilds.</title>
        <authorList>
            <consortium name="Lawrence Berkeley National Laboratory"/>
            <person name="Harder C.B."/>
            <person name="Miyauchi S."/>
            <person name="Viragh M."/>
            <person name="Kuo A."/>
            <person name="Thoen E."/>
            <person name="Andreopoulos B."/>
            <person name="Lu D."/>
            <person name="Skrede I."/>
            <person name="Drula E."/>
            <person name="Henrissat B."/>
            <person name="Morin E."/>
            <person name="Kohler A."/>
            <person name="Barry K."/>
            <person name="LaButti K."/>
            <person name="Morin E."/>
            <person name="Salamov A."/>
            <person name="Lipzen A."/>
            <person name="Mereny Z."/>
            <person name="Hegedus B."/>
            <person name="Baldrian P."/>
            <person name="Stursova M."/>
            <person name="Weitz H."/>
            <person name="Taylor A."/>
            <person name="Grigoriev I.V."/>
            <person name="Nagy L.G."/>
            <person name="Martin F."/>
            <person name="Kauserud H."/>
        </authorList>
    </citation>
    <scope>NUCLEOTIDE SEQUENCE</scope>
    <source>
        <strain evidence="3">9144</strain>
    </source>
</reference>
<name>A0AAD6VUG1_9AGAR</name>
<protein>
    <submittedName>
        <fullName evidence="3">Uncharacterized protein</fullName>
    </submittedName>
</protein>
<feature type="compositionally biased region" description="Gly residues" evidence="1">
    <location>
        <begin position="322"/>
        <end position="336"/>
    </location>
</feature>
<keyword evidence="2" id="KW-0732">Signal</keyword>
<organism evidence="3 4">
    <name type="scientific">Mycena pura</name>
    <dbReference type="NCBI Taxonomy" id="153505"/>
    <lineage>
        <taxon>Eukaryota</taxon>
        <taxon>Fungi</taxon>
        <taxon>Dikarya</taxon>
        <taxon>Basidiomycota</taxon>
        <taxon>Agaricomycotina</taxon>
        <taxon>Agaricomycetes</taxon>
        <taxon>Agaricomycetidae</taxon>
        <taxon>Agaricales</taxon>
        <taxon>Marasmiineae</taxon>
        <taxon>Mycenaceae</taxon>
        <taxon>Mycena</taxon>
    </lineage>
</organism>
<feature type="chain" id="PRO_5042110521" evidence="2">
    <location>
        <begin position="23"/>
        <end position="393"/>
    </location>
</feature>
<feature type="signal peptide" evidence="2">
    <location>
        <begin position="1"/>
        <end position="22"/>
    </location>
</feature>
<proteinExistence type="predicted"/>
<accession>A0AAD6VUG1</accession>
<dbReference type="Proteomes" id="UP001219525">
    <property type="component" value="Unassembled WGS sequence"/>
</dbReference>
<evidence type="ECO:0000313" key="4">
    <source>
        <dbReference type="Proteomes" id="UP001219525"/>
    </source>
</evidence>
<sequence>IMRTVLTTATLFILSSAALVAAGSSCIAFDTSWNLLAFGFGGKDYNAGTSDQWGSGVAPADITAQGRPPFDGNNTKCYLAEFFNAIYVLGADSSNLSNIYIFNAATKSWSTQATTAGDFDPSSFEAIVDHDTNVIYALSHGELWSLDMQELEAAQQSAIPWKDQGTAQITTTNYDPVMAIAQNHIFFFGVPGVPAGNCMIFLVSFWQPTPQLFKSDSTDFPDSHGQAVSFFLDTGVQETIAFIPDDGSHTYLVNVETNTTQTVVGPSTVDASATYFASTSALVQLSSSGAVSWLPFNPNVTSDNSNAAWSPVKNLATVAQQSGGGSSSASVGGSGPAGAPASKTASAGGSATSGVVSGSNPSPSGSGSNGASRDVTWGTGTVLGLVAIAFSLL</sequence>